<protein>
    <recommendedName>
        <fullName evidence="5">Importin subunit alpha</fullName>
    </recommendedName>
</protein>
<dbReference type="Pfam" id="PF01749">
    <property type="entry name" value="IBB"/>
    <property type="match status" value="1"/>
</dbReference>
<dbReference type="Gene3D" id="1.25.10.10">
    <property type="entry name" value="Leucine-rich Repeat Variant"/>
    <property type="match status" value="1"/>
</dbReference>
<proteinExistence type="inferred from homology"/>
<comment type="caution">
    <text evidence="9">The sequence shown here is derived from an EMBL/GenBank/DDBJ whole genome shotgun (WGS) entry which is preliminary data.</text>
</comment>
<dbReference type="Pfam" id="PF00514">
    <property type="entry name" value="Arm"/>
    <property type="match status" value="8"/>
</dbReference>
<dbReference type="GO" id="GO:0005634">
    <property type="term" value="C:nucleus"/>
    <property type="evidence" value="ECO:0007669"/>
    <property type="project" value="UniProtKB-ARBA"/>
</dbReference>
<dbReference type="FunFam" id="1.25.10.10:FF:000009">
    <property type="entry name" value="Importin subunit alpha"/>
    <property type="match status" value="1"/>
</dbReference>
<dbReference type="SUPFAM" id="SSF48371">
    <property type="entry name" value="ARM repeat"/>
    <property type="match status" value="1"/>
</dbReference>
<dbReference type="InterPro" id="IPR011989">
    <property type="entry name" value="ARM-like"/>
</dbReference>
<feature type="repeat" description="ARM" evidence="6">
    <location>
        <begin position="147"/>
        <end position="189"/>
    </location>
</feature>
<evidence type="ECO:0000256" key="5">
    <source>
        <dbReference type="PIRNR" id="PIRNR005673"/>
    </source>
</evidence>
<dbReference type="GO" id="GO:0006606">
    <property type="term" value="P:protein import into nucleus"/>
    <property type="evidence" value="ECO:0007669"/>
    <property type="project" value="InterPro"/>
</dbReference>
<reference evidence="9 10" key="1">
    <citation type="submission" date="2024-01" db="EMBL/GenBank/DDBJ databases">
        <title>The genomes of 5 underutilized Papilionoideae crops provide insights into root nodulation and disease resistanc.</title>
        <authorList>
            <person name="Jiang F."/>
        </authorList>
    </citation>
    <scope>NUCLEOTIDE SEQUENCE [LARGE SCALE GENOMIC DNA]</scope>
    <source>
        <strain evidence="9">LVBAO_FW01</strain>
        <tissue evidence="9">Leaves</tissue>
    </source>
</reference>
<comment type="similarity">
    <text evidence="1 5">Belongs to the importin alpha family.</text>
</comment>
<feature type="domain" description="IBB" evidence="8">
    <location>
        <begin position="1"/>
        <end position="54"/>
    </location>
</feature>
<feature type="repeat" description="ARM" evidence="6">
    <location>
        <begin position="104"/>
        <end position="147"/>
    </location>
</feature>
<feature type="compositionally biased region" description="Basic residues" evidence="7">
    <location>
        <begin position="33"/>
        <end position="46"/>
    </location>
</feature>
<dbReference type="SMART" id="SM00185">
    <property type="entry name" value="ARM"/>
    <property type="match status" value="8"/>
</dbReference>
<dbReference type="EMBL" id="JAYMYQ010000004">
    <property type="protein sequence ID" value="KAK7337679.1"/>
    <property type="molecule type" value="Genomic_DNA"/>
</dbReference>
<dbReference type="PANTHER" id="PTHR23316">
    <property type="entry name" value="IMPORTIN ALPHA"/>
    <property type="match status" value="1"/>
</dbReference>
<evidence type="ECO:0000256" key="7">
    <source>
        <dbReference type="SAM" id="MobiDB-lite"/>
    </source>
</evidence>
<dbReference type="InterPro" id="IPR000225">
    <property type="entry name" value="Armadillo"/>
</dbReference>
<dbReference type="Gene3D" id="1.20.5.690">
    <property type="entry name" value="Importin-alpha, importin-beta-binding domain"/>
    <property type="match status" value="1"/>
</dbReference>
<evidence type="ECO:0000256" key="3">
    <source>
        <dbReference type="ARBA" id="ARBA00022737"/>
    </source>
</evidence>
<dbReference type="GO" id="GO:0005737">
    <property type="term" value="C:cytoplasm"/>
    <property type="evidence" value="ECO:0007669"/>
    <property type="project" value="InterPro"/>
</dbReference>
<dbReference type="AlphaFoldDB" id="A0AAN9LKH5"/>
<dbReference type="PROSITE" id="PS50176">
    <property type="entry name" value="ARM_REPEAT"/>
    <property type="match status" value="2"/>
</dbReference>
<evidence type="ECO:0000256" key="2">
    <source>
        <dbReference type="ARBA" id="ARBA00022448"/>
    </source>
</evidence>
<feature type="compositionally biased region" description="Basic and acidic residues" evidence="7">
    <location>
        <begin position="19"/>
        <end position="32"/>
    </location>
</feature>
<sequence length="524" mass="57819">MSERADSRKKSYKNAIDAEDGRRRREEELIKIRKDKRQHNLLKKRRESAPLPDGPPPSSKMHLDAMVKGVWSTDFATQLEATTEFRKMLSSSRTPPIDAVVQAGVIPCFVQFLIRDDQPKLQFEAAWALTNVTCGTSEHTQVVIEHGAVPLLVHLLASASEDIREQAISTLGNIAADSPCCRDLVLHNGALLPLLSLFNPNSTLSVLRNATWTLSNFCRGKPPTKFELIEPAFSVLKQLIHSTDEEIIADACWALSYLSDETERVQVVIETGVCPRLLELLQHPSPAVLLPAMRTVGNIVAGDDAQTQLVIDNQVLPRLRQILTQNHQTNILREVCWAISNITAGTSAQVQAVIEANIIIILVHILQYAEFDIKKEAAWAISNATSAGSNEQIKFLANQGCIKPLCDLLSCSDPNVVTVCLEGLHSIMMVGEVDKEKGLQDGVNIFAQEVNDCGGADKIENLQYHDKNEISELAMKIVDKFWKVDGLEDLNLQNTGDGNGSKQYFSFAIDQPNLPPGGFNFGSE</sequence>
<keyword evidence="4 5" id="KW-0653">Protein transport</keyword>
<evidence type="ECO:0000256" key="4">
    <source>
        <dbReference type="ARBA" id="ARBA00022927"/>
    </source>
</evidence>
<evidence type="ECO:0000259" key="8">
    <source>
        <dbReference type="PROSITE" id="PS51214"/>
    </source>
</evidence>
<keyword evidence="2 5" id="KW-0813">Transport</keyword>
<evidence type="ECO:0000313" key="10">
    <source>
        <dbReference type="Proteomes" id="UP001367508"/>
    </source>
</evidence>
<name>A0AAN9LKH5_CANGL</name>
<dbReference type="Proteomes" id="UP001367508">
    <property type="component" value="Unassembled WGS sequence"/>
</dbReference>
<keyword evidence="3" id="KW-0677">Repeat</keyword>
<dbReference type="InterPro" id="IPR002652">
    <property type="entry name" value="Importin-a_IBB"/>
</dbReference>
<dbReference type="PROSITE" id="PS51214">
    <property type="entry name" value="IBB"/>
    <property type="match status" value="1"/>
</dbReference>
<dbReference type="InterPro" id="IPR016024">
    <property type="entry name" value="ARM-type_fold"/>
</dbReference>
<dbReference type="PIRSF" id="PIRSF005673">
    <property type="entry name" value="Importin_alpha"/>
    <property type="match status" value="1"/>
</dbReference>
<feature type="region of interest" description="Disordered" evidence="7">
    <location>
        <begin position="1"/>
        <end position="62"/>
    </location>
</feature>
<dbReference type="InterPro" id="IPR036975">
    <property type="entry name" value="Importin-a_IBB_sf"/>
</dbReference>
<evidence type="ECO:0000256" key="6">
    <source>
        <dbReference type="PROSITE-ProRule" id="PRU00259"/>
    </source>
</evidence>
<dbReference type="GO" id="GO:0061608">
    <property type="term" value="F:nuclear import signal receptor activity"/>
    <property type="evidence" value="ECO:0007669"/>
    <property type="project" value="InterPro"/>
</dbReference>
<dbReference type="InterPro" id="IPR032413">
    <property type="entry name" value="Arm_3"/>
</dbReference>
<accession>A0AAN9LKH5</accession>
<dbReference type="Pfam" id="PF16186">
    <property type="entry name" value="Arm_3"/>
    <property type="match status" value="1"/>
</dbReference>
<organism evidence="9 10">
    <name type="scientific">Canavalia gladiata</name>
    <name type="common">Sword bean</name>
    <name type="synonym">Dolichos gladiatus</name>
    <dbReference type="NCBI Taxonomy" id="3824"/>
    <lineage>
        <taxon>Eukaryota</taxon>
        <taxon>Viridiplantae</taxon>
        <taxon>Streptophyta</taxon>
        <taxon>Embryophyta</taxon>
        <taxon>Tracheophyta</taxon>
        <taxon>Spermatophyta</taxon>
        <taxon>Magnoliopsida</taxon>
        <taxon>eudicotyledons</taxon>
        <taxon>Gunneridae</taxon>
        <taxon>Pentapetalae</taxon>
        <taxon>rosids</taxon>
        <taxon>fabids</taxon>
        <taxon>Fabales</taxon>
        <taxon>Fabaceae</taxon>
        <taxon>Papilionoideae</taxon>
        <taxon>50 kb inversion clade</taxon>
        <taxon>NPAAA clade</taxon>
        <taxon>indigoferoid/millettioid clade</taxon>
        <taxon>Phaseoleae</taxon>
        <taxon>Canavalia</taxon>
    </lineage>
</organism>
<gene>
    <name evidence="9" type="ORF">VNO77_18264</name>
</gene>
<keyword evidence="10" id="KW-1185">Reference proteome</keyword>
<evidence type="ECO:0000256" key="1">
    <source>
        <dbReference type="ARBA" id="ARBA00010394"/>
    </source>
</evidence>
<evidence type="ECO:0000313" key="9">
    <source>
        <dbReference type="EMBL" id="KAK7337679.1"/>
    </source>
</evidence>
<dbReference type="InterPro" id="IPR024931">
    <property type="entry name" value="Importin_alpha"/>
</dbReference>